<evidence type="ECO:0008006" key="3">
    <source>
        <dbReference type="Google" id="ProtNLM"/>
    </source>
</evidence>
<dbReference type="OrthoDB" id="894286at2"/>
<reference evidence="1 2" key="1">
    <citation type="submission" date="2015-03" db="EMBL/GenBank/DDBJ databases">
        <title>Draft genome sequences of two protease-producing strains of Arsukibacterium isolated from two cold and alkaline environments.</title>
        <authorList>
            <person name="Lylloff J.E."/>
            <person name="Skov L.B."/>
            <person name="Jepsen M."/>
            <person name="Hallin P.F."/>
            <person name="Sorensen S.J."/>
            <person name="Stougaard P."/>
            <person name="Glaring M.A."/>
        </authorList>
    </citation>
    <scope>NUCLEOTIDE SEQUENCE [LARGE SCALE GENOMIC DNA]</scope>
    <source>
        <strain evidence="1 2">GCM72</strain>
    </source>
</reference>
<comment type="caution">
    <text evidence="1">The sequence shown here is derived from an EMBL/GenBank/DDBJ whole genome shotgun (WGS) entry which is preliminary data.</text>
</comment>
<organism evidence="1 2">
    <name type="scientific">Arsukibacterium ikkense</name>
    <dbReference type="NCBI Taxonomy" id="336831"/>
    <lineage>
        <taxon>Bacteria</taxon>
        <taxon>Pseudomonadati</taxon>
        <taxon>Pseudomonadota</taxon>
        <taxon>Gammaproteobacteria</taxon>
        <taxon>Chromatiales</taxon>
        <taxon>Chromatiaceae</taxon>
        <taxon>Arsukibacterium</taxon>
    </lineage>
</organism>
<dbReference type="PATRIC" id="fig|336831.14.peg.546"/>
<name>A0A0M2V3U1_9GAMM</name>
<dbReference type="AlphaFoldDB" id="A0A0M2V3U1"/>
<dbReference type="RefSeq" id="WP_046558707.1">
    <property type="nucleotide sequence ID" value="NZ_LAHO01000017.1"/>
</dbReference>
<evidence type="ECO:0000313" key="1">
    <source>
        <dbReference type="EMBL" id="KKO44305.1"/>
    </source>
</evidence>
<gene>
    <name evidence="1" type="ORF">WG68_15865</name>
</gene>
<accession>A0A0M2V3U1</accession>
<dbReference type="EMBL" id="LAHO01000017">
    <property type="protein sequence ID" value="KKO44305.1"/>
    <property type="molecule type" value="Genomic_DNA"/>
</dbReference>
<protein>
    <recommendedName>
        <fullName evidence="3">Ada DNA repair metal-binding domain-containing protein</fullName>
    </recommendedName>
</protein>
<proteinExistence type="predicted"/>
<dbReference type="Proteomes" id="UP000034228">
    <property type="component" value="Unassembled WGS sequence"/>
</dbReference>
<sequence>MPLKNRVDPYGRLLAVSARGNFLGNRGILHNNNKEIVSQYKHKAWVTCALSFKGIKREIFSPNQYSELFFLDEATAFSAGHRPCAHCRKARYNEFKAAWIAANTETADSKLSVQQIDNVLHKERVAKGAQKVTYTDRLSNLPDGTFVEIDRNPYLLWNNTLCQWSPDGYTSAYCNSLAIDDVVVLTPRSIVTMYAQGLVPQVDLSADTQEG</sequence>
<evidence type="ECO:0000313" key="2">
    <source>
        <dbReference type="Proteomes" id="UP000034228"/>
    </source>
</evidence>
<dbReference type="STRING" id="336831.WG68_15865"/>
<keyword evidence="2" id="KW-1185">Reference proteome</keyword>